<dbReference type="EMBL" id="BPQQ01000018">
    <property type="protein sequence ID" value="GJD99716.1"/>
    <property type="molecule type" value="Genomic_DNA"/>
</dbReference>
<dbReference type="Pfam" id="PF13539">
    <property type="entry name" value="Peptidase_M15_4"/>
    <property type="match status" value="1"/>
</dbReference>
<gene>
    <name evidence="2" type="ORF">GMJLKIPL_1634</name>
</gene>
<feature type="domain" description="Peptidase M15C" evidence="1">
    <location>
        <begin position="110"/>
        <end position="173"/>
    </location>
</feature>
<comment type="caution">
    <text evidence="2">The sequence shown here is derived from an EMBL/GenBank/DDBJ whole genome shotgun (WGS) entry which is preliminary data.</text>
</comment>
<reference evidence="2" key="2">
    <citation type="submission" date="2021-08" db="EMBL/GenBank/DDBJ databases">
        <authorList>
            <person name="Tani A."/>
            <person name="Ola A."/>
            <person name="Ogura Y."/>
            <person name="Katsura K."/>
            <person name="Hayashi T."/>
        </authorList>
    </citation>
    <scope>NUCLEOTIDE SEQUENCE</scope>
    <source>
        <strain evidence="2">DSM 17168</strain>
    </source>
</reference>
<organism evidence="2 3">
    <name type="scientific">Methylobacterium isbiliense</name>
    <dbReference type="NCBI Taxonomy" id="315478"/>
    <lineage>
        <taxon>Bacteria</taxon>
        <taxon>Pseudomonadati</taxon>
        <taxon>Pseudomonadota</taxon>
        <taxon>Alphaproteobacteria</taxon>
        <taxon>Hyphomicrobiales</taxon>
        <taxon>Methylobacteriaceae</taxon>
        <taxon>Methylobacterium</taxon>
    </lineage>
</organism>
<dbReference type="InterPro" id="IPR009045">
    <property type="entry name" value="Zn_M74/Hedgehog-like"/>
</dbReference>
<evidence type="ECO:0000313" key="3">
    <source>
        <dbReference type="Proteomes" id="UP001055153"/>
    </source>
</evidence>
<accession>A0ABQ4S9D9</accession>
<dbReference type="Proteomes" id="UP001055153">
    <property type="component" value="Unassembled WGS sequence"/>
</dbReference>
<sequence>MSTWPKQTPSQMNAFYGNPDANGDFKADPQWESANIVKIVPPYQLYYPQQSGNVVKKRAMKFSSLRVHKKCASSLLNILTQIGNNFTPAQIHDYELDLCAGVHVFKLKAGGTTLSTHAWGAAIDLSHLINGWKVKYDPDPAKKMMPPGVVAIFASEGWTWGGKWKTADGMHFQAADL</sequence>
<dbReference type="SUPFAM" id="SSF55166">
    <property type="entry name" value="Hedgehog/DD-peptidase"/>
    <property type="match status" value="1"/>
</dbReference>
<dbReference type="InterPro" id="IPR039561">
    <property type="entry name" value="Peptidase_M15C"/>
</dbReference>
<protein>
    <recommendedName>
        <fullName evidence="1">Peptidase M15C domain-containing protein</fullName>
    </recommendedName>
</protein>
<proteinExistence type="predicted"/>
<keyword evidence="3" id="KW-1185">Reference proteome</keyword>
<dbReference type="Gene3D" id="3.30.1380.10">
    <property type="match status" value="1"/>
</dbReference>
<evidence type="ECO:0000313" key="2">
    <source>
        <dbReference type="EMBL" id="GJD99716.1"/>
    </source>
</evidence>
<dbReference type="RefSeq" id="WP_238234600.1">
    <property type="nucleotide sequence ID" value="NZ_BPQQ01000018.1"/>
</dbReference>
<name>A0ABQ4S9D9_9HYPH</name>
<evidence type="ECO:0000259" key="1">
    <source>
        <dbReference type="Pfam" id="PF13539"/>
    </source>
</evidence>
<reference evidence="2" key="1">
    <citation type="journal article" date="2021" name="Front. Microbiol.">
        <title>Comprehensive Comparative Genomics and Phenotyping of Methylobacterium Species.</title>
        <authorList>
            <person name="Alessa O."/>
            <person name="Ogura Y."/>
            <person name="Fujitani Y."/>
            <person name="Takami H."/>
            <person name="Hayashi T."/>
            <person name="Sahin N."/>
            <person name="Tani A."/>
        </authorList>
    </citation>
    <scope>NUCLEOTIDE SEQUENCE</scope>
    <source>
        <strain evidence="2">DSM 17168</strain>
    </source>
</reference>